<dbReference type="InterPro" id="IPR029045">
    <property type="entry name" value="ClpP/crotonase-like_dom_sf"/>
</dbReference>
<reference evidence="1 2" key="1">
    <citation type="journal article" date="2011" name="J. Bacteriol.">
        <title>Complete genome sequence of Polymorphum gilvum SL003B-26A1T, a crude oil-degrading bacterium from oil-polluted saline soil.</title>
        <authorList>
            <person name="Li S.G."/>
            <person name="Tang Y.Q."/>
            <person name="Nie Y."/>
            <person name="Cai M."/>
            <person name="Wu X.L."/>
        </authorList>
    </citation>
    <scope>NUCLEOTIDE SEQUENCE [LARGE SCALE GENOMIC DNA]</scope>
    <source>
        <strain evidence="2">LMG 25793 / CGMCC 1.9160 / SL003B-26A1</strain>
    </source>
</reference>
<dbReference type="GO" id="GO:0016509">
    <property type="term" value="F:long-chain (3S)-3-hydroxyacyl-CoA dehydrogenase (NAD+) activity"/>
    <property type="evidence" value="ECO:0007669"/>
    <property type="project" value="TreeGrafter"/>
</dbReference>
<dbReference type="Proteomes" id="UP000008130">
    <property type="component" value="Chromosome"/>
</dbReference>
<dbReference type="SUPFAM" id="SSF48179">
    <property type="entry name" value="6-phosphogluconate dehydrogenase C-terminal domain-like"/>
    <property type="match status" value="1"/>
</dbReference>
<dbReference type="Pfam" id="PF00378">
    <property type="entry name" value="ECH_1"/>
    <property type="match status" value="1"/>
</dbReference>
<dbReference type="PANTHER" id="PTHR43612:SF3">
    <property type="entry name" value="TRIFUNCTIONAL ENZYME SUBUNIT ALPHA, MITOCHONDRIAL"/>
    <property type="match status" value="1"/>
</dbReference>
<dbReference type="eggNOG" id="COG1024">
    <property type="taxonomic scope" value="Bacteria"/>
</dbReference>
<keyword evidence="2" id="KW-1185">Reference proteome</keyword>
<dbReference type="InterPro" id="IPR050136">
    <property type="entry name" value="FA_oxidation_alpha_subunit"/>
</dbReference>
<proteinExistence type="predicted"/>
<dbReference type="KEGG" id="pgv:SL003B_2514"/>
<keyword evidence="1" id="KW-0413">Isomerase</keyword>
<dbReference type="RefSeq" id="WP_013653252.1">
    <property type="nucleotide sequence ID" value="NC_015259.1"/>
</dbReference>
<accession>F2J2M4</accession>
<dbReference type="GO" id="GO:0016853">
    <property type="term" value="F:isomerase activity"/>
    <property type="evidence" value="ECO:0007669"/>
    <property type="project" value="UniProtKB-KW"/>
</dbReference>
<name>F2J2M4_POLGS</name>
<gene>
    <name evidence="1" type="ordered locus">SL003B_2514</name>
</gene>
<evidence type="ECO:0000313" key="1">
    <source>
        <dbReference type="EMBL" id="ADZ70938.1"/>
    </source>
</evidence>
<dbReference type="CDD" id="cd06558">
    <property type="entry name" value="crotonase-like"/>
    <property type="match status" value="1"/>
</dbReference>
<dbReference type="PATRIC" id="fig|991905.3.peg.2576"/>
<organism evidence="1 2">
    <name type="scientific">Polymorphum gilvum (strain LMG 25793 / CGMCC 1.9160 / SL003B-26A1)</name>
    <dbReference type="NCBI Taxonomy" id="991905"/>
    <lineage>
        <taxon>Bacteria</taxon>
        <taxon>Pseudomonadati</taxon>
        <taxon>Pseudomonadota</taxon>
        <taxon>Alphaproteobacteria</taxon>
        <taxon>Rhodobacterales</taxon>
        <taxon>Paracoccaceae</taxon>
        <taxon>Polymorphum</taxon>
    </lineage>
</organism>
<dbReference type="GO" id="GO:0006635">
    <property type="term" value="P:fatty acid beta-oxidation"/>
    <property type="evidence" value="ECO:0007669"/>
    <property type="project" value="TreeGrafter"/>
</dbReference>
<sequence>MLTTDIDQDGIALVTIDMPGRSMNVIDWPLADALRAEIARLAGDPAVTGIVFASGKSSFIAGADLAIMADFVGPGTSPKTAADMIGRLSEGFRALETCGKPVVAAASGTALGGGLELMLACHYRIAARNDKAVFGLPEVKLGLLPGGGGTQRLPRLTGVAYALPLLLEGKGVSAEEALKAGFLDEVVEPDDLVAAARRALKEGRVPSIARWDQKGFALPGPAANSTAVGDTFLVANAQAHARGRGNYPALKAILSCVYEGIRLPTDKALKIERHYFGHLVHGDVAQAMIRTLFFARQRLAKTGRGKADPGGAYAAALRAAFVREAQRLVGGGLSPAFVQNAALVAGFAAGPFETVEAAPARGTDRATLRPTGERLLRAVALAAVAALDAGLVGDADEADVHAIDVAGYPAWTGGPLTLIDRIGAAAMVLDATGEGQDVPERLAALARSGGSFHSPGEAAA</sequence>
<dbReference type="PANTHER" id="PTHR43612">
    <property type="entry name" value="TRIFUNCTIONAL ENZYME SUBUNIT ALPHA"/>
    <property type="match status" value="1"/>
</dbReference>
<dbReference type="HOGENOM" id="CLU_034456_0_0_5"/>
<protein>
    <submittedName>
        <fullName evidence="1">Putative bifunctional anaerobic fatty acid oxidation complex protein (FadJ/fadB-like): enoyl-CoA hydratase/epimerase/isomerase (N-terminal) 3-hydroxyacyl-CoA dehydrogenase (C-terminal)</fullName>
    </submittedName>
</protein>
<dbReference type="InterPro" id="IPR008927">
    <property type="entry name" value="6-PGluconate_DH-like_C_sf"/>
</dbReference>
<dbReference type="OrthoDB" id="9771883at2"/>
<dbReference type="InterPro" id="IPR001753">
    <property type="entry name" value="Enoyl-CoA_hydra/iso"/>
</dbReference>
<dbReference type="GO" id="GO:0004300">
    <property type="term" value="F:enoyl-CoA hydratase activity"/>
    <property type="evidence" value="ECO:0007669"/>
    <property type="project" value="TreeGrafter"/>
</dbReference>
<evidence type="ECO:0000313" key="2">
    <source>
        <dbReference type="Proteomes" id="UP000008130"/>
    </source>
</evidence>
<dbReference type="AlphaFoldDB" id="F2J2M4"/>
<dbReference type="STRING" id="991905.SL003B_2514"/>
<dbReference type="Gene3D" id="3.90.226.10">
    <property type="entry name" value="2-enoyl-CoA Hydratase, Chain A, domain 1"/>
    <property type="match status" value="1"/>
</dbReference>
<dbReference type="EMBL" id="CP002568">
    <property type="protein sequence ID" value="ADZ70938.1"/>
    <property type="molecule type" value="Genomic_DNA"/>
</dbReference>
<dbReference type="Gene3D" id="1.10.1040.50">
    <property type="match status" value="1"/>
</dbReference>
<dbReference type="SUPFAM" id="SSF52096">
    <property type="entry name" value="ClpP/crotonase"/>
    <property type="match status" value="1"/>
</dbReference>